<comment type="caution">
    <text evidence="2">The sequence shown here is derived from an EMBL/GenBank/DDBJ whole genome shotgun (WGS) entry which is preliminary data.</text>
</comment>
<proteinExistence type="predicted"/>
<dbReference type="Proteomes" id="UP001259347">
    <property type="component" value="Unassembled WGS sequence"/>
</dbReference>
<feature type="transmembrane region" description="Helical" evidence="1">
    <location>
        <begin position="56"/>
        <end position="79"/>
    </location>
</feature>
<keyword evidence="1" id="KW-0812">Transmembrane</keyword>
<evidence type="ECO:0000313" key="3">
    <source>
        <dbReference type="Proteomes" id="UP001259347"/>
    </source>
</evidence>
<protein>
    <recommendedName>
        <fullName evidence="4">Integral membrane protein</fullName>
    </recommendedName>
</protein>
<keyword evidence="1" id="KW-0472">Membrane</keyword>
<organism evidence="2 3">
    <name type="scientific">Microbacterium resistens</name>
    <dbReference type="NCBI Taxonomy" id="156977"/>
    <lineage>
        <taxon>Bacteria</taxon>
        <taxon>Bacillati</taxon>
        <taxon>Actinomycetota</taxon>
        <taxon>Actinomycetes</taxon>
        <taxon>Micrococcales</taxon>
        <taxon>Microbacteriaceae</taxon>
        <taxon>Microbacterium</taxon>
    </lineage>
</organism>
<dbReference type="EMBL" id="JAVDUM010000012">
    <property type="protein sequence ID" value="MDR6868185.1"/>
    <property type="molecule type" value="Genomic_DNA"/>
</dbReference>
<evidence type="ECO:0000256" key="1">
    <source>
        <dbReference type="SAM" id="Phobius"/>
    </source>
</evidence>
<accession>A0ABU1SF19</accession>
<sequence length="119" mass="12454">MTDSGSAQVAPSRRWLGILALVLSLIPFGITIVTVVVVVSALVAPSEGSGWAGVNALFYALMALLPGLIALGVSIWAIARSRPRWWGVVALVLSVTPMIYLVVVAVYMVVMTLIYGAGA</sequence>
<feature type="transmembrane region" description="Helical" evidence="1">
    <location>
        <begin position="15"/>
        <end position="44"/>
    </location>
</feature>
<reference evidence="2 3" key="1">
    <citation type="submission" date="2023-07" db="EMBL/GenBank/DDBJ databases">
        <title>Sorghum-associated microbial communities from plants grown in Nebraska, USA.</title>
        <authorList>
            <person name="Schachtman D."/>
        </authorList>
    </citation>
    <scope>NUCLEOTIDE SEQUENCE [LARGE SCALE GENOMIC DNA]</scope>
    <source>
        <strain evidence="2 3">2980</strain>
    </source>
</reference>
<evidence type="ECO:0008006" key="4">
    <source>
        <dbReference type="Google" id="ProtNLM"/>
    </source>
</evidence>
<feature type="transmembrane region" description="Helical" evidence="1">
    <location>
        <begin position="85"/>
        <end position="115"/>
    </location>
</feature>
<keyword evidence="3" id="KW-1185">Reference proteome</keyword>
<evidence type="ECO:0000313" key="2">
    <source>
        <dbReference type="EMBL" id="MDR6868185.1"/>
    </source>
</evidence>
<gene>
    <name evidence="2" type="ORF">J2Y69_002796</name>
</gene>
<name>A0ABU1SF19_9MICO</name>
<keyword evidence="1" id="KW-1133">Transmembrane helix</keyword>
<dbReference type="RefSeq" id="WP_310021745.1">
    <property type="nucleotide sequence ID" value="NZ_JAVDUM010000012.1"/>
</dbReference>